<dbReference type="InterPro" id="IPR036869">
    <property type="entry name" value="J_dom_sf"/>
</dbReference>
<feature type="coiled-coil region" evidence="1">
    <location>
        <begin position="41"/>
        <end position="68"/>
    </location>
</feature>
<evidence type="ECO:0000313" key="4">
    <source>
        <dbReference type="EMBL" id="MBV6341920.1"/>
    </source>
</evidence>
<dbReference type="PROSITE" id="PS50076">
    <property type="entry name" value="DNAJ_2"/>
    <property type="match status" value="1"/>
</dbReference>
<sequence length="195" mass="21765">MTDINKCYDILGLKPGATEAEVKQAYKDLIQVWHPDRFAHNPRLQKQAEEKAKEINAAYREIVKYLKEQSAYAGSEQNTESSREQDGGLYNVLFSGGILPGFNDIKVKQDLCDLFKIEPGSFKGRRIFENKTVTMKAGVGINDVEQCKALMAEVGAVCIVVPVGKEKAETDSSHSNDTQETKKDKPSKIFDYIKG</sequence>
<accession>A0ABS6S018</accession>
<dbReference type="Proteomes" id="UP001196980">
    <property type="component" value="Unassembled WGS sequence"/>
</dbReference>
<dbReference type="SUPFAM" id="SSF46565">
    <property type="entry name" value="Chaperone J-domain"/>
    <property type="match status" value="1"/>
</dbReference>
<feature type="region of interest" description="Disordered" evidence="2">
    <location>
        <begin position="167"/>
        <end position="195"/>
    </location>
</feature>
<keyword evidence="5" id="KW-1185">Reference proteome</keyword>
<dbReference type="CDD" id="cd06257">
    <property type="entry name" value="DnaJ"/>
    <property type="match status" value="1"/>
</dbReference>
<evidence type="ECO:0000313" key="5">
    <source>
        <dbReference type="Proteomes" id="UP001196980"/>
    </source>
</evidence>
<dbReference type="Gene3D" id="1.10.287.110">
    <property type="entry name" value="DnaJ domain"/>
    <property type="match status" value="1"/>
</dbReference>
<dbReference type="Pfam" id="PF00226">
    <property type="entry name" value="DnaJ"/>
    <property type="match status" value="1"/>
</dbReference>
<comment type="caution">
    <text evidence="4">The sequence shown here is derived from an EMBL/GenBank/DDBJ whole genome shotgun (WGS) entry which is preliminary data.</text>
</comment>
<gene>
    <name evidence="4" type="ORF">HWQ67_10015</name>
</gene>
<protein>
    <submittedName>
        <fullName evidence="4">DnaJ domain-containing protein</fullName>
    </submittedName>
</protein>
<evidence type="ECO:0000259" key="3">
    <source>
        <dbReference type="PROSITE" id="PS50076"/>
    </source>
</evidence>
<reference evidence="4 5" key="1">
    <citation type="journal article" date="2020" name="J Geophys Res Biogeosci">
        <title>Magnetotaxis as an Adaptation to Enable Bacterial Shuttling of Microbial Sulfur and Sulfur Cycling Across Aquatic Oxic#Anoxic Interfaces.</title>
        <authorList>
            <person name="Li J."/>
            <person name="Liu P."/>
            <person name="Wang J."/>
            <person name="Roberts A.P."/>
            <person name="Pan Y."/>
        </authorList>
    </citation>
    <scope>NUCLEOTIDE SEQUENCE [LARGE SCALE GENOMIC DNA]</scope>
    <source>
        <strain evidence="4 5">MYR-1_YQ</strain>
    </source>
</reference>
<dbReference type="PANTHER" id="PTHR24074">
    <property type="entry name" value="CO-CHAPERONE PROTEIN DJLA"/>
    <property type="match status" value="1"/>
</dbReference>
<dbReference type="InterPro" id="IPR001623">
    <property type="entry name" value="DnaJ_domain"/>
</dbReference>
<evidence type="ECO:0000256" key="1">
    <source>
        <dbReference type="SAM" id="Coils"/>
    </source>
</evidence>
<dbReference type="InterPro" id="IPR050817">
    <property type="entry name" value="DjlA_DnaK_co-chaperone"/>
</dbReference>
<evidence type="ECO:0000256" key="2">
    <source>
        <dbReference type="SAM" id="MobiDB-lite"/>
    </source>
</evidence>
<dbReference type="SMART" id="SM00271">
    <property type="entry name" value="DnaJ"/>
    <property type="match status" value="1"/>
</dbReference>
<feature type="domain" description="J" evidence="3">
    <location>
        <begin position="6"/>
        <end position="76"/>
    </location>
</feature>
<dbReference type="RefSeq" id="WP_218252550.1">
    <property type="nucleotide sequence ID" value="NZ_JABXWD010000168.1"/>
</dbReference>
<dbReference type="EMBL" id="JABXWD010000168">
    <property type="protein sequence ID" value="MBV6341920.1"/>
    <property type="molecule type" value="Genomic_DNA"/>
</dbReference>
<organism evidence="4 5">
    <name type="scientific">Candidatus Magnetobacterium casense</name>
    <dbReference type="NCBI Taxonomy" id="1455061"/>
    <lineage>
        <taxon>Bacteria</taxon>
        <taxon>Pseudomonadati</taxon>
        <taxon>Nitrospirota</taxon>
        <taxon>Thermodesulfovibrionia</taxon>
        <taxon>Thermodesulfovibrionales</taxon>
        <taxon>Candidatus Magnetobacteriaceae</taxon>
        <taxon>Candidatus Magnetobacterium</taxon>
    </lineage>
</organism>
<proteinExistence type="predicted"/>
<name>A0ABS6S018_9BACT</name>
<keyword evidence="1" id="KW-0175">Coiled coil</keyword>
<dbReference type="PRINTS" id="PR00625">
    <property type="entry name" value="JDOMAIN"/>
</dbReference>